<proteinExistence type="predicted"/>
<evidence type="ECO:0000256" key="1">
    <source>
        <dbReference type="ARBA" id="ARBA00023235"/>
    </source>
</evidence>
<dbReference type="InterPro" id="IPR014710">
    <property type="entry name" value="RmlC-like_jellyroll"/>
</dbReference>
<dbReference type="InterPro" id="IPR021120">
    <property type="entry name" value="KduI/IolB_isomerase"/>
</dbReference>
<keyword evidence="4" id="KW-1185">Reference proteome</keyword>
<dbReference type="Proteomes" id="UP001597079">
    <property type="component" value="Unassembled WGS sequence"/>
</dbReference>
<dbReference type="InterPro" id="IPR024203">
    <property type="entry name" value="Deoxy-glucuronate_isom_IolB"/>
</dbReference>
<evidence type="ECO:0000313" key="3">
    <source>
        <dbReference type="EMBL" id="MFD1676271.1"/>
    </source>
</evidence>
<dbReference type="RefSeq" id="WP_377944155.1">
    <property type="nucleotide sequence ID" value="NZ_JBHUCX010000044.1"/>
</dbReference>
<dbReference type="Gene3D" id="2.60.120.10">
    <property type="entry name" value="Jelly Rolls"/>
    <property type="match status" value="2"/>
</dbReference>
<protein>
    <recommendedName>
        <fullName evidence="2">5-deoxy-glucuronate isomerase</fullName>
        <ecNumber evidence="2">5.3.1.30</ecNumber>
    </recommendedName>
</protein>
<reference evidence="4" key="1">
    <citation type="journal article" date="2019" name="Int. J. Syst. Evol. Microbiol.">
        <title>The Global Catalogue of Microorganisms (GCM) 10K type strain sequencing project: providing services to taxonomists for standard genome sequencing and annotation.</title>
        <authorList>
            <consortium name="The Broad Institute Genomics Platform"/>
            <consortium name="The Broad Institute Genome Sequencing Center for Infectious Disease"/>
            <person name="Wu L."/>
            <person name="Ma J."/>
        </authorList>
    </citation>
    <scope>NUCLEOTIDE SEQUENCE [LARGE SCALE GENOMIC DNA]</scope>
    <source>
        <strain evidence="4">CGMCC 1.12286</strain>
    </source>
</reference>
<keyword evidence="1 3" id="KW-0413">Isomerase</keyword>
<comment type="caution">
    <text evidence="3">The sequence shown here is derived from an EMBL/GenBank/DDBJ whole genome shotgun (WGS) entry which is preliminary data.</text>
</comment>
<dbReference type="PANTHER" id="PTHR39193:SF1">
    <property type="entry name" value="5-DEOXY-GLUCURONATE ISOMERASE"/>
    <property type="match status" value="1"/>
</dbReference>
<dbReference type="Pfam" id="PF04962">
    <property type="entry name" value="KduI"/>
    <property type="match status" value="1"/>
</dbReference>
<dbReference type="PIRSF" id="PIRSF036628">
    <property type="entry name" value="IolB"/>
    <property type="match status" value="1"/>
</dbReference>
<evidence type="ECO:0000313" key="4">
    <source>
        <dbReference type="Proteomes" id="UP001597079"/>
    </source>
</evidence>
<dbReference type="NCBIfam" id="TIGR04378">
    <property type="entry name" value="myo_inos_iolB"/>
    <property type="match status" value="1"/>
</dbReference>
<evidence type="ECO:0000256" key="2">
    <source>
        <dbReference type="NCBIfam" id="TIGR04378"/>
    </source>
</evidence>
<organism evidence="3 4">
    <name type="scientific">Alicyclobacillus fodiniaquatilis</name>
    <dbReference type="NCBI Taxonomy" id="1661150"/>
    <lineage>
        <taxon>Bacteria</taxon>
        <taxon>Bacillati</taxon>
        <taxon>Bacillota</taxon>
        <taxon>Bacilli</taxon>
        <taxon>Bacillales</taxon>
        <taxon>Alicyclobacillaceae</taxon>
        <taxon>Alicyclobacillus</taxon>
    </lineage>
</organism>
<name>A0ABW4JIN0_9BACL</name>
<sequence length="282" mass="31068">MSELLVCAARSTQGQTPIVQVTPESAGWTYIGFEVYRLKAGEKVTVSTADKETAVIVLEGKCDVTVGQHQFPAVGSRDSVFSELPPEFVYCPPGQPVSFQASVAAEVAVATSVADEGVGEARHVRAEEIAFERRGEGSTTRMIHHLLDEHHPAKKLLLVEVVTPAGNWSSYPPHKHDEEIPSQESYLEETYYYRIDPPHGQALQRVYDKQDLNAVLTPSDGDVVLVPKGYHPVASPPGFTTYYLNVMAGHGRVWKYTIDEDYRHIAPKDGNIMGTVEHGAKR</sequence>
<gene>
    <name evidence="3" type="primary">iolB</name>
    <name evidence="3" type="ORF">ACFSB2_16320</name>
</gene>
<dbReference type="InterPro" id="IPR011051">
    <property type="entry name" value="RmlC_Cupin_sf"/>
</dbReference>
<dbReference type="EMBL" id="JBHUCX010000044">
    <property type="protein sequence ID" value="MFD1676271.1"/>
    <property type="molecule type" value="Genomic_DNA"/>
</dbReference>
<dbReference type="GO" id="GO:0102482">
    <property type="term" value="F:5-deoxy-D-glucuronate isomerase activity"/>
    <property type="evidence" value="ECO:0007669"/>
    <property type="project" value="UniProtKB-EC"/>
</dbReference>
<accession>A0ABW4JIN0</accession>
<dbReference type="SUPFAM" id="SSF51182">
    <property type="entry name" value="RmlC-like cupins"/>
    <property type="match status" value="1"/>
</dbReference>
<dbReference type="PANTHER" id="PTHR39193">
    <property type="entry name" value="5-DEOXY-GLUCURONATE ISOMERASE"/>
    <property type="match status" value="1"/>
</dbReference>
<dbReference type="EC" id="5.3.1.30" evidence="2"/>